<evidence type="ECO:0000256" key="1">
    <source>
        <dbReference type="SAM" id="SignalP"/>
    </source>
</evidence>
<dbReference type="EMBL" id="MFYX01000158">
    <property type="protein sequence ID" value="OGJ99836.1"/>
    <property type="molecule type" value="Genomic_DNA"/>
</dbReference>
<feature type="signal peptide" evidence="1">
    <location>
        <begin position="1"/>
        <end position="22"/>
    </location>
</feature>
<evidence type="ECO:0000259" key="2">
    <source>
        <dbReference type="PROSITE" id="PS50234"/>
    </source>
</evidence>
<dbReference type="InterPro" id="IPR036465">
    <property type="entry name" value="vWFA_dom_sf"/>
</dbReference>
<dbReference type="SMART" id="SM00327">
    <property type="entry name" value="VWA"/>
    <property type="match status" value="1"/>
</dbReference>
<sequence length="1166" mass="126429">MVSKKFISSALLVLIFSSVAFCQTDTSELFITRTLSHDTIYFEGADAYGSYNTRSTVTLHGYASNGTLFFGQKYDIIFVTDNGGSMGGRQAGDRDWTDTCSRIQAAYNACANFIDSFGNPGMRIGHMYFSAVVGTSCLLGSDLNLVKARIDTFVNGSAMVNGTVYNGTALYTGIHNAVRYVAANYRKSEGAIPIVIALTDGDDNASGEWGTVHCYSGYGYCWPALQPNLGPVEIAAVDSVIRVIDSVRNAGVNLKVYTINLGLQDVNNYLHNIAAAGNGQWAYSNSGADLSPIFQSFWADIVDVIAKKINSSTPMVVDVLGPDIHFVPGSYGANTAAGYIVPANFSVTNVGGYQVLNFSIDTVKLGQFFEIHYDISAARTTLSGGPTERKRVNNAASDDAINYSKMQYINMVGQTILTPIGRAYIYVRSLNDGIFISTSPSAFTDPGQIIHLSYNLADTAKYGPVIFYPLLLQRGTGITQYAQIAATWNFSPISGWVANPPGGITNSISSFQFLGLSIAGNNALAGQRTLSISYNDGSATFRDSIIFNAMYIAVDESVTVAGITRQAAPQITSTSQFLTTYTIMGNYNQLATLPCSFYSTGSTNFLNFWAIDAQWSASGFSTYDFTSILSGSSNSKAILLSNAQLPARTNTPVNDTGIITITYTPSAPAGQVKTGSFNLIIRDTTDYDTADVIVINQYADYINQVNKDILYNRPGLVVSPSAQDTVKLVGLIFDINVSGPHFVGNAEVPFNATQLTWYVNGVIRSSTGGADPVLQLTNEPGEKDTVVAVYNSIRDTMIVSWGLGVHRYLHIETAPAILNTNTPILDIEAITLPVNMQSDTLYAVIRDDFGYAVANDPIERWSFTDIAAYTYLTVPLYDVSTNECVIIKTSTPSGLWPTYLLVATLNAQPIAGVNASTQYDTVAITLPPYSFITNTIYADSSNDFQSLYETGIYNTKGTQYRQEPIQSNDTIVLGALRDTVVLRVKQASNLNPGHDAYSLSVQWIASDYSWCEETAFSQSATIALKPINYVANVICLIARFDTSGLGIAPLLDTVFFKIDSGNIAIENPPWNALPAMFLLSDPTPNPFNPTATLNYAVPTQAPVFLTIFNVRGEIVFRLVGRMHEPGYYQAIWDGKDALGRGVQSGLYVCRMEAGSVVQQRKMIMVK</sequence>
<feature type="chain" id="PRO_5009528304" description="VWFA domain-containing protein" evidence="1">
    <location>
        <begin position="23"/>
        <end position="1166"/>
    </location>
</feature>
<dbReference type="AlphaFoldDB" id="A0A1F7EZW7"/>
<protein>
    <recommendedName>
        <fullName evidence="2">VWFA domain-containing protein</fullName>
    </recommendedName>
</protein>
<organism evidence="3 4">
    <name type="scientific">Candidatus Raymondbacteria bacterium RIFOXYD12_FULL_49_13</name>
    <dbReference type="NCBI Taxonomy" id="1817890"/>
    <lineage>
        <taxon>Bacteria</taxon>
        <taxon>Raymondiibacteriota</taxon>
    </lineage>
</organism>
<dbReference type="InterPro" id="IPR002035">
    <property type="entry name" value="VWF_A"/>
</dbReference>
<dbReference type="Gene3D" id="2.60.40.4070">
    <property type="match status" value="1"/>
</dbReference>
<evidence type="ECO:0000313" key="3">
    <source>
        <dbReference type="EMBL" id="OGJ99836.1"/>
    </source>
</evidence>
<name>A0A1F7EZW7_UNCRA</name>
<proteinExistence type="predicted"/>
<evidence type="ECO:0000313" key="4">
    <source>
        <dbReference type="Proteomes" id="UP000179243"/>
    </source>
</evidence>
<dbReference type="SUPFAM" id="SSF53300">
    <property type="entry name" value="vWA-like"/>
    <property type="match status" value="1"/>
</dbReference>
<dbReference type="Proteomes" id="UP000179243">
    <property type="component" value="Unassembled WGS sequence"/>
</dbReference>
<keyword evidence="1" id="KW-0732">Signal</keyword>
<gene>
    <name evidence="3" type="ORF">A2519_17335</name>
</gene>
<reference evidence="3 4" key="1">
    <citation type="journal article" date="2016" name="Nat. Commun.">
        <title>Thousands of microbial genomes shed light on interconnected biogeochemical processes in an aquifer system.</title>
        <authorList>
            <person name="Anantharaman K."/>
            <person name="Brown C.T."/>
            <person name="Hug L.A."/>
            <person name="Sharon I."/>
            <person name="Castelle C.J."/>
            <person name="Probst A.J."/>
            <person name="Thomas B.C."/>
            <person name="Singh A."/>
            <person name="Wilkins M.J."/>
            <person name="Karaoz U."/>
            <person name="Brodie E.L."/>
            <person name="Williams K.H."/>
            <person name="Hubbard S.S."/>
            <person name="Banfield J.F."/>
        </authorList>
    </citation>
    <scope>NUCLEOTIDE SEQUENCE [LARGE SCALE GENOMIC DNA]</scope>
</reference>
<feature type="domain" description="VWFA" evidence="2">
    <location>
        <begin position="75"/>
        <end position="305"/>
    </location>
</feature>
<dbReference type="PROSITE" id="PS50234">
    <property type="entry name" value="VWFA"/>
    <property type="match status" value="1"/>
</dbReference>
<comment type="caution">
    <text evidence="3">The sequence shown here is derived from an EMBL/GenBank/DDBJ whole genome shotgun (WGS) entry which is preliminary data.</text>
</comment>
<accession>A0A1F7EZW7</accession>
<dbReference type="Gene3D" id="3.40.50.410">
    <property type="entry name" value="von Willebrand factor, type A domain"/>
    <property type="match status" value="1"/>
</dbReference>